<dbReference type="AlphaFoldDB" id="A0A8H7XSK6"/>
<feature type="domain" description="GST N-terminal" evidence="2">
    <location>
        <begin position="88"/>
        <end position="179"/>
    </location>
</feature>
<sequence length="325" mass="37033">MAKLDLAWLFNCLLLVASGLFLNFVFQDPRVVQFSKIALSRIRLAQTFRAVGTRTSFSTSSVQQIAQNNMSEIIFYDIKSNVPGYSVSPTTWRTSSASSNDVGNRYCLNLKGLKYKSQYVEFPEIAPLYKKLGVPAPDTNSDGSPHYTLPMIYDPSTNKYIPDSTDIAIYLDKQYPDLPRIFPPGTERLQMQFSNAAMSSIPAAGNLLTWRVFARLNPISQEYYRRVRETVWRVKLEQMIPDDQNTTGMATLKKVMGKIDALYVRNGAKGPFVLGETPSWADITISAMLVILKVSWGEDSDYWKQVISWNDGRWERFFAEMKKYE</sequence>
<dbReference type="Pfam" id="PF22041">
    <property type="entry name" value="GST_C_7"/>
    <property type="match status" value="1"/>
</dbReference>
<dbReference type="InterPro" id="IPR036249">
    <property type="entry name" value="Thioredoxin-like_sf"/>
</dbReference>
<dbReference type="InterPro" id="IPR004045">
    <property type="entry name" value="Glutathione_S-Trfase_N"/>
</dbReference>
<dbReference type="Gene3D" id="3.40.30.10">
    <property type="entry name" value="Glutaredoxin"/>
    <property type="match status" value="1"/>
</dbReference>
<dbReference type="SUPFAM" id="SSF47616">
    <property type="entry name" value="GST C-terminal domain-like"/>
    <property type="match status" value="1"/>
</dbReference>
<dbReference type="InterPro" id="IPR054416">
    <property type="entry name" value="GST_UstS-like_C"/>
</dbReference>
<feature type="transmembrane region" description="Helical" evidence="1">
    <location>
        <begin position="6"/>
        <end position="26"/>
    </location>
</feature>
<dbReference type="InterPro" id="IPR036282">
    <property type="entry name" value="Glutathione-S-Trfase_C_sf"/>
</dbReference>
<dbReference type="Gene3D" id="1.20.1050.10">
    <property type="match status" value="1"/>
</dbReference>
<keyword evidence="1" id="KW-1133">Transmembrane helix</keyword>
<organism evidence="3">
    <name type="scientific">Psilocybe cubensis</name>
    <name type="common">Psychedelic mushroom</name>
    <name type="synonym">Stropharia cubensis</name>
    <dbReference type="NCBI Taxonomy" id="181762"/>
    <lineage>
        <taxon>Eukaryota</taxon>
        <taxon>Fungi</taxon>
        <taxon>Dikarya</taxon>
        <taxon>Basidiomycota</taxon>
        <taxon>Agaricomycotina</taxon>
        <taxon>Agaricomycetes</taxon>
        <taxon>Agaricomycetidae</taxon>
        <taxon>Agaricales</taxon>
        <taxon>Agaricineae</taxon>
        <taxon>Strophariaceae</taxon>
        <taxon>Psilocybe</taxon>
    </lineage>
</organism>
<evidence type="ECO:0000259" key="2">
    <source>
        <dbReference type="PROSITE" id="PS50404"/>
    </source>
</evidence>
<accession>A0A8H7XSK6</accession>
<keyword evidence="1" id="KW-0812">Transmembrane</keyword>
<reference evidence="3" key="1">
    <citation type="submission" date="2021-02" db="EMBL/GenBank/DDBJ databases">
        <title>Psilocybe cubensis genome.</title>
        <authorList>
            <person name="Mckernan K.J."/>
            <person name="Crawford S."/>
            <person name="Trippe A."/>
            <person name="Kane L.T."/>
            <person name="Mclaughlin S."/>
        </authorList>
    </citation>
    <scope>NUCLEOTIDE SEQUENCE [LARGE SCALE GENOMIC DNA]</scope>
    <source>
        <strain evidence="3">MGC-MH-2018</strain>
    </source>
</reference>
<evidence type="ECO:0000256" key="1">
    <source>
        <dbReference type="SAM" id="Phobius"/>
    </source>
</evidence>
<evidence type="ECO:0000313" key="3">
    <source>
        <dbReference type="EMBL" id="KAG5165054.1"/>
    </source>
</evidence>
<dbReference type="Pfam" id="PF13417">
    <property type="entry name" value="GST_N_3"/>
    <property type="match status" value="1"/>
</dbReference>
<keyword evidence="1" id="KW-0472">Membrane</keyword>
<dbReference type="PROSITE" id="PS50404">
    <property type="entry name" value="GST_NTER"/>
    <property type="match status" value="1"/>
</dbReference>
<dbReference type="SUPFAM" id="SSF52833">
    <property type="entry name" value="Thioredoxin-like"/>
    <property type="match status" value="1"/>
</dbReference>
<dbReference type="EMBL" id="JAFIQS010000010">
    <property type="protein sequence ID" value="KAG5165054.1"/>
    <property type="molecule type" value="Genomic_DNA"/>
</dbReference>
<name>A0A8H7XSK6_PSICU</name>
<gene>
    <name evidence="3" type="ORF">JR316_009748</name>
</gene>
<proteinExistence type="predicted"/>
<comment type="caution">
    <text evidence="3">The sequence shown here is derived from an EMBL/GenBank/DDBJ whole genome shotgun (WGS) entry which is preliminary data.</text>
</comment>
<protein>
    <recommendedName>
        <fullName evidence="2">GST N-terminal domain-containing protein</fullName>
    </recommendedName>
</protein>